<gene>
    <name evidence="3" type="ORF">THAOC_11318</name>
</gene>
<dbReference type="AlphaFoldDB" id="K0SRM7"/>
<evidence type="ECO:0008006" key="5">
    <source>
        <dbReference type="Google" id="ProtNLM"/>
    </source>
</evidence>
<dbReference type="SUPFAM" id="SSF53448">
    <property type="entry name" value="Nucleotide-diphospho-sugar transferases"/>
    <property type="match status" value="1"/>
</dbReference>
<dbReference type="Gene3D" id="3.90.550.10">
    <property type="entry name" value="Spore Coat Polysaccharide Biosynthesis Protein SpsA, Chain A"/>
    <property type="match status" value="1"/>
</dbReference>
<accession>K0SRM7</accession>
<dbReference type="GO" id="GO:0006487">
    <property type="term" value="P:protein N-linked glycosylation"/>
    <property type="evidence" value="ECO:0007669"/>
    <property type="project" value="TreeGrafter"/>
</dbReference>
<dbReference type="Pfam" id="PF01793">
    <property type="entry name" value="Glyco_transf_15"/>
    <property type="match status" value="1"/>
</dbReference>
<name>K0SRM7_THAOC</name>
<organism evidence="3 4">
    <name type="scientific">Thalassiosira oceanica</name>
    <name type="common">Marine diatom</name>
    <dbReference type="NCBI Taxonomy" id="159749"/>
    <lineage>
        <taxon>Eukaryota</taxon>
        <taxon>Sar</taxon>
        <taxon>Stramenopiles</taxon>
        <taxon>Ochrophyta</taxon>
        <taxon>Bacillariophyta</taxon>
        <taxon>Coscinodiscophyceae</taxon>
        <taxon>Thalassiosirophycidae</taxon>
        <taxon>Thalassiosirales</taxon>
        <taxon>Thalassiosiraceae</taxon>
        <taxon>Thalassiosira</taxon>
    </lineage>
</organism>
<dbReference type="GO" id="GO:0005794">
    <property type="term" value="C:Golgi apparatus"/>
    <property type="evidence" value="ECO:0007669"/>
    <property type="project" value="TreeGrafter"/>
</dbReference>
<sequence>MARSLRSTYAWRKPCLLVMIAVVSFRQVQLFRRQHFSGTETSVKASAELVGMPFADIISNNIHSKSQVSVGQSREGGSKIRSEEEKLGINPKARGESSRDVIVYLAQFGHHSTYGNQTDGKRPITGSTKLNRSLETLYSNYVNRFPCDVIVFYGEDDVPPSNDLDVEIRRNRPGLHIRQLNGSWWSLPHGLRAADKASWRQSGYSIGYRHMTELFAVRIWPLLTQLGYTHVMRMDDDSYLYSKIGYNMFDYMRSTGKRYAFRQPVIEGNPGIGFFPLVDNWLKNTSIVKTRELNKYKKTKGLGFYNNFFIAEISFFMSPPASELLDIIDRSKLIYTQRCGDLLIHSVLVRLLMPPEQVVWFRDFTYEHTTLGSNGWPHSGCVQNGGISRGIGAHSDNEWKRIQSDFKDRFSENPNCVGRELSVSANYIGAEDVAQCEDPIGICAQGLKDFVSKPENASELVQHHQGFQESQSWHDSVAGVYNGSSFRTSSICGLGSGIVRKVAEWNICWDPIQKDLENNE</sequence>
<evidence type="ECO:0000313" key="4">
    <source>
        <dbReference type="Proteomes" id="UP000266841"/>
    </source>
</evidence>
<comment type="similarity">
    <text evidence="1">Belongs to the glycosyltransferase 15 family.</text>
</comment>
<reference evidence="3 4" key="1">
    <citation type="journal article" date="2012" name="Genome Biol.">
        <title>Genome and low-iron response of an oceanic diatom adapted to chronic iron limitation.</title>
        <authorList>
            <person name="Lommer M."/>
            <person name="Specht M."/>
            <person name="Roy A.S."/>
            <person name="Kraemer L."/>
            <person name="Andreson R."/>
            <person name="Gutowska M.A."/>
            <person name="Wolf J."/>
            <person name="Bergner S.V."/>
            <person name="Schilhabel M.B."/>
            <person name="Klostermeier U.C."/>
            <person name="Beiko R.G."/>
            <person name="Rosenstiel P."/>
            <person name="Hippler M."/>
            <person name="Laroche J."/>
        </authorList>
    </citation>
    <scope>NUCLEOTIDE SEQUENCE [LARGE SCALE GENOMIC DNA]</scope>
    <source>
        <strain evidence="3 4">CCMP1005</strain>
    </source>
</reference>
<evidence type="ECO:0000256" key="1">
    <source>
        <dbReference type="ARBA" id="ARBA00007677"/>
    </source>
</evidence>
<protein>
    <recommendedName>
        <fullName evidence="5">Nucleotide-diphospho-sugar transferase domain-containing protein</fullName>
    </recommendedName>
</protein>
<dbReference type="OrthoDB" id="439943at2759"/>
<dbReference type="GO" id="GO:0000032">
    <property type="term" value="P:cell wall mannoprotein biosynthetic process"/>
    <property type="evidence" value="ECO:0007669"/>
    <property type="project" value="TreeGrafter"/>
</dbReference>
<dbReference type="OMA" id="PIGICAQ"/>
<feature type="non-terminal residue" evidence="3">
    <location>
        <position position="520"/>
    </location>
</feature>
<dbReference type="PANTHER" id="PTHR31121:SF6">
    <property type="entry name" value="ALPHA-1,2 MANNOSYLTRANSFERASE KTR1"/>
    <property type="match status" value="1"/>
</dbReference>
<dbReference type="GO" id="GO:0016020">
    <property type="term" value="C:membrane"/>
    <property type="evidence" value="ECO:0007669"/>
    <property type="project" value="InterPro"/>
</dbReference>
<dbReference type="eggNOG" id="KOG4472">
    <property type="taxonomic scope" value="Eukaryota"/>
</dbReference>
<dbReference type="PANTHER" id="PTHR31121">
    <property type="entry name" value="ALPHA-1,2 MANNOSYLTRANSFERASE KTR1"/>
    <property type="match status" value="1"/>
</dbReference>
<dbReference type="GO" id="GO:0000026">
    <property type="term" value="F:alpha-1,2-mannosyltransferase activity"/>
    <property type="evidence" value="ECO:0007669"/>
    <property type="project" value="TreeGrafter"/>
</dbReference>
<dbReference type="InterPro" id="IPR002685">
    <property type="entry name" value="Glyco_trans_15"/>
</dbReference>
<dbReference type="InterPro" id="IPR029044">
    <property type="entry name" value="Nucleotide-diphossugar_trans"/>
</dbReference>
<keyword evidence="2" id="KW-0808">Transferase</keyword>
<evidence type="ECO:0000313" key="3">
    <source>
        <dbReference type="EMBL" id="EJK67624.1"/>
    </source>
</evidence>
<dbReference type="EMBL" id="AGNL01012879">
    <property type="protein sequence ID" value="EJK67624.1"/>
    <property type="molecule type" value="Genomic_DNA"/>
</dbReference>
<keyword evidence="4" id="KW-1185">Reference proteome</keyword>
<dbReference type="Proteomes" id="UP000266841">
    <property type="component" value="Unassembled WGS sequence"/>
</dbReference>
<proteinExistence type="inferred from homology"/>
<evidence type="ECO:0000256" key="2">
    <source>
        <dbReference type="ARBA" id="ARBA00022679"/>
    </source>
</evidence>
<comment type="caution">
    <text evidence="3">The sequence shown here is derived from an EMBL/GenBank/DDBJ whole genome shotgun (WGS) entry which is preliminary data.</text>
</comment>